<keyword evidence="3" id="KW-1185">Reference proteome</keyword>
<dbReference type="AlphaFoldDB" id="A0A5B7K6D4"/>
<evidence type="ECO:0000313" key="2">
    <source>
        <dbReference type="EMBL" id="MPD00215.1"/>
    </source>
</evidence>
<accession>A0A5B7K6D4</accession>
<dbReference type="EMBL" id="VSRR010121968">
    <property type="protein sequence ID" value="MPD00215.1"/>
    <property type="molecule type" value="Genomic_DNA"/>
</dbReference>
<dbReference type="Proteomes" id="UP000324222">
    <property type="component" value="Unassembled WGS sequence"/>
</dbReference>
<protein>
    <submittedName>
        <fullName evidence="2">Uncharacterized protein</fullName>
    </submittedName>
</protein>
<sequence length="180" mass="20231">MDGMKEFPTEEGSVRVVCPGDSDYSGDGGGDDGSSKHRHTHCCRLTTHVCAQRRRCLGEINNNAVWNIENGNAAHRSWTMLEMKRRKKPRGEAQEFATWPRGRETLFIAIPPPSFQYFPFLRIQPTPWGLFPSHSPLLRHPTDNGHNERAAPSPAICIHWPSVAPDLSGCEKEQEEDSAQ</sequence>
<evidence type="ECO:0000256" key="1">
    <source>
        <dbReference type="SAM" id="MobiDB-lite"/>
    </source>
</evidence>
<reference evidence="2 3" key="1">
    <citation type="submission" date="2019-05" db="EMBL/GenBank/DDBJ databases">
        <title>Another draft genome of Portunus trituberculatus and its Hox gene families provides insights of decapod evolution.</title>
        <authorList>
            <person name="Jeong J.-H."/>
            <person name="Song I."/>
            <person name="Kim S."/>
            <person name="Choi T."/>
            <person name="Kim D."/>
            <person name="Ryu S."/>
            <person name="Kim W."/>
        </authorList>
    </citation>
    <scope>NUCLEOTIDE SEQUENCE [LARGE SCALE GENOMIC DNA]</scope>
    <source>
        <tissue evidence="2">Muscle</tissue>
    </source>
</reference>
<name>A0A5B7K6D4_PORTR</name>
<evidence type="ECO:0000313" key="3">
    <source>
        <dbReference type="Proteomes" id="UP000324222"/>
    </source>
</evidence>
<comment type="caution">
    <text evidence="2">The sequence shown here is derived from an EMBL/GenBank/DDBJ whole genome shotgun (WGS) entry which is preliminary data.</text>
</comment>
<organism evidence="2 3">
    <name type="scientific">Portunus trituberculatus</name>
    <name type="common">Swimming crab</name>
    <name type="synonym">Neptunus trituberculatus</name>
    <dbReference type="NCBI Taxonomy" id="210409"/>
    <lineage>
        <taxon>Eukaryota</taxon>
        <taxon>Metazoa</taxon>
        <taxon>Ecdysozoa</taxon>
        <taxon>Arthropoda</taxon>
        <taxon>Crustacea</taxon>
        <taxon>Multicrustacea</taxon>
        <taxon>Malacostraca</taxon>
        <taxon>Eumalacostraca</taxon>
        <taxon>Eucarida</taxon>
        <taxon>Decapoda</taxon>
        <taxon>Pleocyemata</taxon>
        <taxon>Brachyura</taxon>
        <taxon>Eubrachyura</taxon>
        <taxon>Portunoidea</taxon>
        <taxon>Portunidae</taxon>
        <taxon>Portuninae</taxon>
        <taxon>Portunus</taxon>
    </lineage>
</organism>
<feature type="region of interest" description="Disordered" evidence="1">
    <location>
        <begin position="1"/>
        <end position="38"/>
    </location>
</feature>
<gene>
    <name evidence="2" type="ORF">E2C01_095675</name>
</gene>
<proteinExistence type="predicted"/>